<sequence>MWASCASVGGVMKKINVFQQVFYEEFHNDLSVRTVELMEIVGSVGSMDSVPALFYERVCRFLASWTSNQLKRINDYFNSLCTRMEKTWLNGHFVTFFGAENGVHISFGLSSDGGSTYVTKSLDDVPKYAHFLRCLEIQMRDNGLLWPPIFTPADKWGQWRKLTQSDLSKLTRISSLFPVGVIMDSCLSPDGSFEFYDSGLLCQGTINICGLLNEKKFAFVCKHLEMDLLSSLRVPEQLLQNGEWTDTVFAHFFKSRRLKTVTMDNSVQSHLNEEFIVRFARMWASCASVGRDKKELAFFQWVFYKEFHNDLNVRTVDLDENTVEVTVHLQENPSRAIRWKELRDYGRVSPPACFVLNFIEI</sequence>
<name>A0AA39LJS3_9BILA</name>
<evidence type="ECO:0000313" key="2">
    <source>
        <dbReference type="Proteomes" id="UP001175271"/>
    </source>
</evidence>
<keyword evidence="2" id="KW-1185">Reference proteome</keyword>
<dbReference type="EMBL" id="JAUCMV010000005">
    <property type="protein sequence ID" value="KAK0399680.1"/>
    <property type="molecule type" value="Genomic_DNA"/>
</dbReference>
<dbReference type="AlphaFoldDB" id="A0AA39LJS3"/>
<reference evidence="1" key="1">
    <citation type="submission" date="2023-06" db="EMBL/GenBank/DDBJ databases">
        <title>Genomic analysis of the entomopathogenic nematode Steinernema hermaphroditum.</title>
        <authorList>
            <person name="Schwarz E.M."/>
            <person name="Heppert J.K."/>
            <person name="Baniya A."/>
            <person name="Schwartz H.T."/>
            <person name="Tan C.-H."/>
            <person name="Antoshechkin I."/>
            <person name="Sternberg P.W."/>
            <person name="Goodrich-Blair H."/>
            <person name="Dillman A.R."/>
        </authorList>
    </citation>
    <scope>NUCLEOTIDE SEQUENCE</scope>
    <source>
        <strain evidence="1">PS9179</strain>
        <tissue evidence="1">Whole animal</tissue>
    </source>
</reference>
<accession>A0AA39LJS3</accession>
<gene>
    <name evidence="1" type="ORF">QR680_003158</name>
</gene>
<proteinExistence type="predicted"/>
<evidence type="ECO:0000313" key="1">
    <source>
        <dbReference type="EMBL" id="KAK0399680.1"/>
    </source>
</evidence>
<protein>
    <submittedName>
        <fullName evidence="1">Uncharacterized protein</fullName>
    </submittedName>
</protein>
<dbReference type="Proteomes" id="UP001175271">
    <property type="component" value="Unassembled WGS sequence"/>
</dbReference>
<comment type="caution">
    <text evidence="1">The sequence shown here is derived from an EMBL/GenBank/DDBJ whole genome shotgun (WGS) entry which is preliminary data.</text>
</comment>
<organism evidence="1 2">
    <name type="scientific">Steinernema hermaphroditum</name>
    <dbReference type="NCBI Taxonomy" id="289476"/>
    <lineage>
        <taxon>Eukaryota</taxon>
        <taxon>Metazoa</taxon>
        <taxon>Ecdysozoa</taxon>
        <taxon>Nematoda</taxon>
        <taxon>Chromadorea</taxon>
        <taxon>Rhabditida</taxon>
        <taxon>Tylenchina</taxon>
        <taxon>Panagrolaimomorpha</taxon>
        <taxon>Strongyloidoidea</taxon>
        <taxon>Steinernematidae</taxon>
        <taxon>Steinernema</taxon>
    </lineage>
</organism>